<organism evidence="2 3">
    <name type="scientific">Acidithiobacillus caldus</name>
    <dbReference type="NCBI Taxonomy" id="33059"/>
    <lineage>
        <taxon>Bacteria</taxon>
        <taxon>Pseudomonadati</taxon>
        <taxon>Pseudomonadota</taxon>
        <taxon>Acidithiobacillia</taxon>
        <taxon>Acidithiobacillales</taxon>
        <taxon>Acidithiobacillaceae</taxon>
        <taxon>Acidithiobacillus</taxon>
    </lineage>
</organism>
<accession>A0A1E7YL71</accession>
<feature type="signal peptide" evidence="1">
    <location>
        <begin position="1"/>
        <end position="18"/>
    </location>
</feature>
<evidence type="ECO:0000313" key="2">
    <source>
        <dbReference type="EMBL" id="OFC30752.1"/>
    </source>
</evidence>
<evidence type="ECO:0008006" key="4">
    <source>
        <dbReference type="Google" id="ProtNLM"/>
    </source>
</evidence>
<keyword evidence="1" id="KW-0732">Signal</keyword>
<dbReference type="Proteomes" id="UP000175616">
    <property type="component" value="Unassembled WGS sequence"/>
</dbReference>
<dbReference type="AlphaFoldDB" id="A0A1E7YL71"/>
<evidence type="ECO:0000313" key="3">
    <source>
        <dbReference type="Proteomes" id="UP000175616"/>
    </source>
</evidence>
<sequence length="263" mass="27774">MRKYKTGLCLLIASPALAWGSAQASGQFTIGDLPAFYQGSFGTNSNLNIFYNSTYFQYQNSTLRLKLTVPELSVSGLPNGATLSGGGIASRGQTNTGTHSASGIGDIWLAAHYTAIQNQGLVPSVVPFAKVKLGTASAAQGLGTGRNDYEFGVGLNDNIGTRIFPFAHLAYRIVGNPPGDNLQNIWTYNLGSSFEVTPRNIFTAMFSGAQSEQPGYSGPADLILAWNYNLTSAGSGIQLFVDKGLTNGSPDYGIGLGVQYVFS</sequence>
<dbReference type="GeneID" id="92930185"/>
<gene>
    <name evidence="2" type="ORF">BAE27_11100</name>
</gene>
<comment type="caution">
    <text evidence="2">The sequence shown here is derived from an EMBL/GenBank/DDBJ whole genome shotgun (WGS) entry which is preliminary data.</text>
</comment>
<dbReference type="EMBL" id="LZYE01000304">
    <property type="protein sequence ID" value="OFC30752.1"/>
    <property type="molecule type" value="Genomic_DNA"/>
</dbReference>
<proteinExistence type="predicted"/>
<name>A0A1E7YL71_9PROT</name>
<evidence type="ECO:0000256" key="1">
    <source>
        <dbReference type="SAM" id="SignalP"/>
    </source>
</evidence>
<feature type="chain" id="PRO_5009209001" description="Transporter" evidence="1">
    <location>
        <begin position="19"/>
        <end position="263"/>
    </location>
</feature>
<reference evidence="2 3" key="1">
    <citation type="submission" date="2016-06" db="EMBL/GenBank/DDBJ databases">
        <title>Gene turnover analysis identifies the evolutionary adaptation of the extremophile Acidithiobacillus caldus.</title>
        <authorList>
            <person name="Zhang X."/>
        </authorList>
    </citation>
    <scope>NUCLEOTIDE SEQUENCE [LARGE SCALE GENOMIC DNA]</scope>
    <source>
        <strain evidence="2 3">DX</strain>
    </source>
</reference>
<dbReference type="RefSeq" id="WP_038471426.1">
    <property type="nucleotide sequence ID" value="NZ_CP133598.1"/>
</dbReference>
<protein>
    <recommendedName>
        <fullName evidence="4">Transporter</fullName>
    </recommendedName>
</protein>